<dbReference type="GO" id="GO:0005524">
    <property type="term" value="F:ATP binding"/>
    <property type="evidence" value="ECO:0007669"/>
    <property type="project" value="UniProtKB-KW"/>
</dbReference>
<evidence type="ECO:0000256" key="1">
    <source>
        <dbReference type="ARBA" id="ARBA00000085"/>
    </source>
</evidence>
<dbReference type="InterPro" id="IPR003661">
    <property type="entry name" value="HisK_dim/P_dom"/>
</dbReference>
<dbReference type="InterPro" id="IPR050736">
    <property type="entry name" value="Sensor_HK_Regulatory"/>
</dbReference>
<evidence type="ECO:0000256" key="7">
    <source>
        <dbReference type="SAM" id="Coils"/>
    </source>
</evidence>
<evidence type="ECO:0000256" key="8">
    <source>
        <dbReference type="SAM" id="Phobius"/>
    </source>
</evidence>
<dbReference type="Proteomes" id="UP000008461">
    <property type="component" value="Chromosome"/>
</dbReference>
<dbReference type="PRINTS" id="PR00344">
    <property type="entry name" value="BCTRLSENSOR"/>
</dbReference>
<feature type="transmembrane region" description="Helical" evidence="8">
    <location>
        <begin position="304"/>
        <end position="324"/>
    </location>
</feature>
<dbReference type="InterPro" id="IPR004358">
    <property type="entry name" value="Sig_transdc_His_kin-like_C"/>
</dbReference>
<accession>F4KRK4</accession>
<evidence type="ECO:0000256" key="2">
    <source>
        <dbReference type="ARBA" id="ARBA00012438"/>
    </source>
</evidence>
<keyword evidence="8" id="KW-1133">Transmembrane helix</keyword>
<evidence type="ECO:0000256" key="3">
    <source>
        <dbReference type="ARBA" id="ARBA00022553"/>
    </source>
</evidence>
<protein>
    <recommendedName>
        <fullName evidence="2">histidine kinase</fullName>
        <ecNumber evidence="2">2.7.13.3</ecNumber>
    </recommendedName>
</protein>
<keyword evidence="5" id="KW-0418">Kinase</keyword>
<dbReference type="InterPro" id="IPR003594">
    <property type="entry name" value="HATPase_dom"/>
</dbReference>
<gene>
    <name evidence="10" type="ordered locus">Halhy_1095</name>
</gene>
<organism evidence="10 11">
    <name type="scientific">Haliscomenobacter hydrossis (strain ATCC 27775 / DSM 1100 / LMG 10767 / O)</name>
    <dbReference type="NCBI Taxonomy" id="760192"/>
    <lineage>
        <taxon>Bacteria</taxon>
        <taxon>Pseudomonadati</taxon>
        <taxon>Bacteroidota</taxon>
        <taxon>Saprospiria</taxon>
        <taxon>Saprospirales</taxon>
        <taxon>Haliscomenobacteraceae</taxon>
        <taxon>Haliscomenobacter</taxon>
    </lineage>
</organism>
<evidence type="ECO:0000259" key="9">
    <source>
        <dbReference type="PROSITE" id="PS50109"/>
    </source>
</evidence>
<dbReference type="CDD" id="cd00082">
    <property type="entry name" value="HisKA"/>
    <property type="match status" value="1"/>
</dbReference>
<dbReference type="SUPFAM" id="SSF55874">
    <property type="entry name" value="ATPase domain of HSP90 chaperone/DNA topoisomerase II/histidine kinase"/>
    <property type="match status" value="1"/>
</dbReference>
<dbReference type="PANTHER" id="PTHR43711:SF31">
    <property type="entry name" value="HISTIDINE KINASE"/>
    <property type="match status" value="1"/>
</dbReference>
<evidence type="ECO:0000313" key="10">
    <source>
        <dbReference type="EMBL" id="AEE48993.1"/>
    </source>
</evidence>
<feature type="domain" description="Histidine kinase" evidence="9">
    <location>
        <begin position="371"/>
        <end position="584"/>
    </location>
</feature>
<keyword evidence="10" id="KW-0547">Nucleotide-binding</keyword>
<dbReference type="Gene3D" id="3.30.565.10">
    <property type="entry name" value="Histidine kinase-like ATPase, C-terminal domain"/>
    <property type="match status" value="1"/>
</dbReference>
<dbReference type="eggNOG" id="COG2205">
    <property type="taxonomic scope" value="Bacteria"/>
</dbReference>
<dbReference type="Gene3D" id="1.10.287.130">
    <property type="match status" value="1"/>
</dbReference>
<dbReference type="CDD" id="cd00075">
    <property type="entry name" value="HATPase"/>
    <property type="match status" value="1"/>
</dbReference>
<evidence type="ECO:0000256" key="5">
    <source>
        <dbReference type="ARBA" id="ARBA00022777"/>
    </source>
</evidence>
<dbReference type="SMART" id="SM00028">
    <property type="entry name" value="TPR"/>
    <property type="match status" value="5"/>
</dbReference>
<dbReference type="InterPro" id="IPR036097">
    <property type="entry name" value="HisK_dim/P_sf"/>
</dbReference>
<feature type="coiled-coil region" evidence="7">
    <location>
        <begin position="334"/>
        <end position="361"/>
    </location>
</feature>
<keyword evidence="11" id="KW-1185">Reference proteome</keyword>
<dbReference type="SMART" id="SM00387">
    <property type="entry name" value="HATPase_c"/>
    <property type="match status" value="1"/>
</dbReference>
<dbReference type="InterPro" id="IPR019734">
    <property type="entry name" value="TPR_rpt"/>
</dbReference>
<dbReference type="GO" id="GO:0000155">
    <property type="term" value="F:phosphorelay sensor kinase activity"/>
    <property type="evidence" value="ECO:0007669"/>
    <property type="project" value="InterPro"/>
</dbReference>
<evidence type="ECO:0000313" key="11">
    <source>
        <dbReference type="Proteomes" id="UP000008461"/>
    </source>
</evidence>
<comment type="catalytic activity">
    <reaction evidence="1">
        <text>ATP + protein L-histidine = ADP + protein N-phospho-L-histidine.</text>
        <dbReference type="EC" id="2.7.13.3"/>
    </reaction>
</comment>
<dbReference type="HOGENOM" id="CLU_000445_114_67_10"/>
<dbReference type="EMBL" id="CP002691">
    <property type="protein sequence ID" value="AEE48993.1"/>
    <property type="molecule type" value="Genomic_DNA"/>
</dbReference>
<dbReference type="InterPro" id="IPR036890">
    <property type="entry name" value="HATPase_C_sf"/>
</dbReference>
<keyword evidence="10" id="KW-0067">ATP-binding</keyword>
<dbReference type="PANTHER" id="PTHR43711">
    <property type="entry name" value="TWO-COMPONENT HISTIDINE KINASE"/>
    <property type="match status" value="1"/>
</dbReference>
<keyword evidence="4" id="KW-0808">Transferase</keyword>
<dbReference type="PROSITE" id="PS50109">
    <property type="entry name" value="HIS_KIN"/>
    <property type="match status" value="1"/>
</dbReference>
<keyword evidence="7" id="KW-0175">Coiled coil</keyword>
<dbReference type="SUPFAM" id="SSF48452">
    <property type="entry name" value="TPR-like"/>
    <property type="match status" value="1"/>
</dbReference>
<dbReference type="AlphaFoldDB" id="F4KRK4"/>
<dbReference type="SMART" id="SM00388">
    <property type="entry name" value="HisKA"/>
    <property type="match status" value="1"/>
</dbReference>
<reference key="2">
    <citation type="submission" date="2011-04" db="EMBL/GenBank/DDBJ databases">
        <title>Complete sequence of chromosome of Haliscomenobacter hydrossis DSM 1100.</title>
        <authorList>
            <consortium name="US DOE Joint Genome Institute (JGI-PGF)"/>
            <person name="Lucas S."/>
            <person name="Han J."/>
            <person name="Lapidus A."/>
            <person name="Bruce D."/>
            <person name="Goodwin L."/>
            <person name="Pitluck S."/>
            <person name="Peters L."/>
            <person name="Kyrpides N."/>
            <person name="Mavromatis K."/>
            <person name="Ivanova N."/>
            <person name="Ovchinnikova G."/>
            <person name="Pagani I."/>
            <person name="Daligault H."/>
            <person name="Detter J.C."/>
            <person name="Han C."/>
            <person name="Land M."/>
            <person name="Hauser L."/>
            <person name="Markowitz V."/>
            <person name="Cheng J.-F."/>
            <person name="Hugenholtz P."/>
            <person name="Woyke T."/>
            <person name="Wu D."/>
            <person name="Verbarg S."/>
            <person name="Frueling A."/>
            <person name="Brambilla E."/>
            <person name="Klenk H.-P."/>
            <person name="Eisen J.A."/>
        </authorList>
    </citation>
    <scope>NUCLEOTIDE SEQUENCE</scope>
    <source>
        <strain>DSM 1100</strain>
    </source>
</reference>
<dbReference type="eggNOG" id="COG0457">
    <property type="taxonomic scope" value="Bacteria"/>
</dbReference>
<dbReference type="STRING" id="760192.Halhy_1095"/>
<dbReference type="InterPro" id="IPR011990">
    <property type="entry name" value="TPR-like_helical_dom_sf"/>
</dbReference>
<keyword evidence="8" id="KW-0812">Transmembrane</keyword>
<dbReference type="EC" id="2.7.13.3" evidence="2"/>
<dbReference type="Pfam" id="PF00512">
    <property type="entry name" value="HisKA"/>
    <property type="match status" value="1"/>
</dbReference>
<keyword evidence="6" id="KW-0902">Two-component regulatory system</keyword>
<name>F4KRK4_HALH1</name>
<dbReference type="KEGG" id="hhy:Halhy_1095"/>
<keyword evidence="3" id="KW-0597">Phosphoprotein</keyword>
<dbReference type="InterPro" id="IPR005467">
    <property type="entry name" value="His_kinase_dom"/>
</dbReference>
<sequence length="584" mass="66596">MFSAIDYGQKGIALAKKLNFKKAEAEICRFIGLAYRHYFFFSESLAWYFRALDLSTQINDQEGVAFCYDNLGVTRFNQKQFDEALSYFKKGEAIFQKLQHQEGLSYANTHLSWVFAEKKEFDTALDYAERSLMIRRQIGANKEQISNALRDVAVAQIGLSHFFKAEQALLEALKVAKETGKPIVGAEYALSLAELYLKNQNLNQAEHYALWSYQRSVQVHNRLQKMKSAATLFKIYQQKQQYDLAIQYQTEHYNLKDSLFNEDINNNTARLEAKYQFDLKERQLLEAQKRQDIENKRSLDRERFLSSLLIAALLFVGIMAYFIYEKRKQDKIVNKELTQKNEEISRQNQEIQEQTEQLAENNRFKDRLFSIISHDLRSPVVGLIGSLDLVNEGLLTEAEFRNMLPELSHNVNSIQSLLDNLLAWARSQMKGIAVVPEAFHIRELMGEKIAIFQKQAQLKGISIVNNIESDLQFLADKNMINLVALNLISNALKFSFQGGTIILSSSRHKGYSQICVADTGVGISPENLKKLFGAHSISSKGTAGEMGTGLGLMLSKEFIEKNGGTIWVERNPEGGSKFCFSIPE</sequence>
<evidence type="ECO:0000256" key="4">
    <source>
        <dbReference type="ARBA" id="ARBA00022679"/>
    </source>
</evidence>
<proteinExistence type="predicted"/>
<dbReference type="Pfam" id="PF02518">
    <property type="entry name" value="HATPase_c"/>
    <property type="match status" value="1"/>
</dbReference>
<reference evidence="10 11" key="1">
    <citation type="journal article" date="2011" name="Stand. Genomic Sci.">
        <title>Complete genome sequence of Haliscomenobacter hydrossis type strain (O).</title>
        <authorList>
            <consortium name="US DOE Joint Genome Institute (JGI-PGF)"/>
            <person name="Daligault H."/>
            <person name="Lapidus A."/>
            <person name="Zeytun A."/>
            <person name="Nolan M."/>
            <person name="Lucas S."/>
            <person name="Del Rio T.G."/>
            <person name="Tice H."/>
            <person name="Cheng J.F."/>
            <person name="Tapia R."/>
            <person name="Han C."/>
            <person name="Goodwin L."/>
            <person name="Pitluck S."/>
            <person name="Liolios K."/>
            <person name="Pagani I."/>
            <person name="Ivanova N."/>
            <person name="Huntemann M."/>
            <person name="Mavromatis K."/>
            <person name="Mikhailova N."/>
            <person name="Pati A."/>
            <person name="Chen A."/>
            <person name="Palaniappan K."/>
            <person name="Land M."/>
            <person name="Hauser L."/>
            <person name="Brambilla E.M."/>
            <person name="Rohde M."/>
            <person name="Verbarg S."/>
            <person name="Goker M."/>
            <person name="Bristow J."/>
            <person name="Eisen J.A."/>
            <person name="Markowitz V."/>
            <person name="Hugenholtz P."/>
            <person name="Kyrpides N.C."/>
            <person name="Klenk H.P."/>
            <person name="Woyke T."/>
        </authorList>
    </citation>
    <scope>NUCLEOTIDE SEQUENCE [LARGE SCALE GENOMIC DNA]</scope>
    <source>
        <strain evidence="11">ATCC 27775 / DSM 1100 / LMG 10767 / O</strain>
    </source>
</reference>
<evidence type="ECO:0000256" key="6">
    <source>
        <dbReference type="ARBA" id="ARBA00023012"/>
    </source>
</evidence>
<dbReference type="SUPFAM" id="SSF47384">
    <property type="entry name" value="Homodimeric domain of signal transducing histidine kinase"/>
    <property type="match status" value="1"/>
</dbReference>
<dbReference type="Gene3D" id="1.25.40.10">
    <property type="entry name" value="Tetratricopeptide repeat domain"/>
    <property type="match status" value="2"/>
</dbReference>
<keyword evidence="8" id="KW-0472">Membrane</keyword>